<evidence type="ECO:0000313" key="2">
    <source>
        <dbReference type="Proteomes" id="UP000799777"/>
    </source>
</evidence>
<protein>
    <submittedName>
        <fullName evidence="1">Uncharacterized protein</fullName>
    </submittedName>
</protein>
<comment type="caution">
    <text evidence="1">The sequence shown here is derived from an EMBL/GenBank/DDBJ whole genome shotgun (WGS) entry which is preliminary data.</text>
</comment>
<dbReference type="AlphaFoldDB" id="A0A9P4H4B0"/>
<dbReference type="Proteomes" id="UP000799777">
    <property type="component" value="Unassembled WGS sequence"/>
</dbReference>
<organism evidence="1 2">
    <name type="scientific">Setomelanomma holmii</name>
    <dbReference type="NCBI Taxonomy" id="210430"/>
    <lineage>
        <taxon>Eukaryota</taxon>
        <taxon>Fungi</taxon>
        <taxon>Dikarya</taxon>
        <taxon>Ascomycota</taxon>
        <taxon>Pezizomycotina</taxon>
        <taxon>Dothideomycetes</taxon>
        <taxon>Pleosporomycetidae</taxon>
        <taxon>Pleosporales</taxon>
        <taxon>Pleosporineae</taxon>
        <taxon>Phaeosphaeriaceae</taxon>
        <taxon>Setomelanomma</taxon>
    </lineage>
</organism>
<gene>
    <name evidence="1" type="ORF">EK21DRAFT_91161</name>
</gene>
<evidence type="ECO:0000313" key="1">
    <source>
        <dbReference type="EMBL" id="KAF2027791.1"/>
    </source>
</evidence>
<keyword evidence="2" id="KW-1185">Reference proteome</keyword>
<name>A0A9P4H4B0_9PLEO</name>
<sequence>MLRQQSEPLDSMAIEALWAGHENYSPGDEANWTDGDDINWYLPPPPIRTVQTSRGRSELVLMPPSIESEINEAHETHELKFLETSEADKMVIYPVWRARRERMDWEAMSWWEKWIKKLKGVGRAKTEDGVGEKDGRRGGEGGVRVVGWSKKKVMRSRGGYVKLDG</sequence>
<reference evidence="1" key="1">
    <citation type="journal article" date="2020" name="Stud. Mycol.">
        <title>101 Dothideomycetes genomes: a test case for predicting lifestyles and emergence of pathogens.</title>
        <authorList>
            <person name="Haridas S."/>
            <person name="Albert R."/>
            <person name="Binder M."/>
            <person name="Bloem J."/>
            <person name="Labutti K."/>
            <person name="Salamov A."/>
            <person name="Andreopoulos B."/>
            <person name="Baker S."/>
            <person name="Barry K."/>
            <person name="Bills G."/>
            <person name="Bluhm B."/>
            <person name="Cannon C."/>
            <person name="Castanera R."/>
            <person name="Culley D."/>
            <person name="Daum C."/>
            <person name="Ezra D."/>
            <person name="Gonzalez J."/>
            <person name="Henrissat B."/>
            <person name="Kuo A."/>
            <person name="Liang C."/>
            <person name="Lipzen A."/>
            <person name="Lutzoni F."/>
            <person name="Magnuson J."/>
            <person name="Mondo S."/>
            <person name="Nolan M."/>
            <person name="Ohm R."/>
            <person name="Pangilinan J."/>
            <person name="Park H.-J."/>
            <person name="Ramirez L."/>
            <person name="Alfaro M."/>
            <person name="Sun H."/>
            <person name="Tritt A."/>
            <person name="Yoshinaga Y."/>
            <person name="Zwiers L.-H."/>
            <person name="Turgeon B."/>
            <person name="Goodwin S."/>
            <person name="Spatafora J."/>
            <person name="Crous P."/>
            <person name="Grigoriev I."/>
        </authorList>
    </citation>
    <scope>NUCLEOTIDE SEQUENCE</scope>
    <source>
        <strain evidence="1">CBS 110217</strain>
    </source>
</reference>
<proteinExistence type="predicted"/>
<dbReference type="EMBL" id="ML978221">
    <property type="protein sequence ID" value="KAF2027791.1"/>
    <property type="molecule type" value="Genomic_DNA"/>
</dbReference>
<accession>A0A9P4H4B0</accession>